<proteinExistence type="predicted"/>
<sequence>MRIFITGASGWIGSAVVPELQGVGHQVVGLARSDAAAAALSEIGADVHRGSLDDLDSLRAGAEASDGVIHLAFKHDFSDYAGAGRTERAAIEALGETLAGSDRPLLFASGVAIAGVGRVLTEHDSNPNSAPDSPRGGGEALALGYAERGVRTVSLRFSPSVHGEGDHGFVSTIVGVARDRGISGYVGDGENRWPAVHRTDAARLVRLALEKAPAGSVVHGVGEEGIPTREIAEAIGRGLGLPTRSVDPADAATHFGWIGAFFGLDVPASSAVTQELLGWSPTGPGLIADLDAGSYFRTPSNA</sequence>
<dbReference type="RefSeq" id="WP_301572005.1">
    <property type="nucleotide sequence ID" value="NZ_JAPWIE010000004.1"/>
</dbReference>
<evidence type="ECO:0000313" key="2">
    <source>
        <dbReference type="EMBL" id="MCZ4551237.1"/>
    </source>
</evidence>
<reference evidence="2" key="1">
    <citation type="submission" date="2022-12" db="EMBL/GenBank/DDBJ databases">
        <authorList>
            <person name="Krivoruchko A.V."/>
            <person name="Elkin A."/>
        </authorList>
    </citation>
    <scope>NUCLEOTIDE SEQUENCE</scope>
    <source>
        <strain evidence="2">IEGM 1388</strain>
    </source>
</reference>
<dbReference type="InterPro" id="IPR036291">
    <property type="entry name" value="NAD(P)-bd_dom_sf"/>
</dbReference>
<gene>
    <name evidence="2" type="ORF">O4213_14700</name>
</gene>
<dbReference type="EMBL" id="JAPWIE010000004">
    <property type="protein sequence ID" value="MCZ4551237.1"/>
    <property type="molecule type" value="Genomic_DNA"/>
</dbReference>
<accession>A0ABT4MW97</accession>
<dbReference type="PANTHER" id="PTHR48079:SF6">
    <property type="entry name" value="NAD(P)-BINDING DOMAIN-CONTAINING PROTEIN-RELATED"/>
    <property type="match status" value="1"/>
</dbReference>
<dbReference type="InterPro" id="IPR001509">
    <property type="entry name" value="Epimerase_deHydtase"/>
</dbReference>
<name>A0ABT4MW97_GORRU</name>
<dbReference type="InterPro" id="IPR051783">
    <property type="entry name" value="NAD(P)-dependent_oxidoreduct"/>
</dbReference>
<organism evidence="2 3">
    <name type="scientific">Gordonia rubripertincta</name>
    <name type="common">Rhodococcus corallinus</name>
    <dbReference type="NCBI Taxonomy" id="36822"/>
    <lineage>
        <taxon>Bacteria</taxon>
        <taxon>Bacillati</taxon>
        <taxon>Actinomycetota</taxon>
        <taxon>Actinomycetes</taxon>
        <taxon>Mycobacteriales</taxon>
        <taxon>Gordoniaceae</taxon>
        <taxon>Gordonia</taxon>
    </lineage>
</organism>
<dbReference type="Proteomes" id="UP001067235">
    <property type="component" value="Unassembled WGS sequence"/>
</dbReference>
<comment type="caution">
    <text evidence="2">The sequence shown here is derived from an EMBL/GenBank/DDBJ whole genome shotgun (WGS) entry which is preliminary data.</text>
</comment>
<evidence type="ECO:0000259" key="1">
    <source>
        <dbReference type="Pfam" id="PF01370"/>
    </source>
</evidence>
<dbReference type="CDD" id="cd05262">
    <property type="entry name" value="SDR_a7"/>
    <property type="match status" value="1"/>
</dbReference>
<dbReference type="Gene3D" id="3.40.50.720">
    <property type="entry name" value="NAD(P)-binding Rossmann-like Domain"/>
    <property type="match status" value="1"/>
</dbReference>
<dbReference type="SUPFAM" id="SSF51735">
    <property type="entry name" value="NAD(P)-binding Rossmann-fold domains"/>
    <property type="match status" value="1"/>
</dbReference>
<keyword evidence="3" id="KW-1185">Reference proteome</keyword>
<dbReference type="Pfam" id="PF01370">
    <property type="entry name" value="Epimerase"/>
    <property type="match status" value="1"/>
</dbReference>
<protein>
    <submittedName>
        <fullName evidence="2">SDR family oxidoreductase</fullName>
    </submittedName>
</protein>
<feature type="domain" description="NAD-dependent epimerase/dehydratase" evidence="1">
    <location>
        <begin position="3"/>
        <end position="213"/>
    </location>
</feature>
<dbReference type="PANTHER" id="PTHR48079">
    <property type="entry name" value="PROTEIN YEEZ"/>
    <property type="match status" value="1"/>
</dbReference>
<evidence type="ECO:0000313" key="3">
    <source>
        <dbReference type="Proteomes" id="UP001067235"/>
    </source>
</evidence>